<evidence type="ECO:0000256" key="4">
    <source>
        <dbReference type="ARBA" id="ARBA00022475"/>
    </source>
</evidence>
<dbReference type="Pfam" id="PF01544">
    <property type="entry name" value="CorA"/>
    <property type="match status" value="1"/>
</dbReference>
<dbReference type="InterPro" id="IPR002523">
    <property type="entry name" value="MgTranspt_CorA/ZnTranspt_ZntB"/>
</dbReference>
<gene>
    <name evidence="8" type="primary">corA</name>
    <name evidence="9" type="ORF">AU255_06600</name>
</gene>
<evidence type="ECO:0000256" key="8">
    <source>
        <dbReference type="RuleBase" id="RU362010"/>
    </source>
</evidence>
<proteinExistence type="inferred from homology"/>
<comment type="subcellular location">
    <subcellularLocation>
        <location evidence="1">Cell membrane</location>
        <topology evidence="1">Multi-pass membrane protein</topology>
    </subcellularLocation>
    <subcellularLocation>
        <location evidence="8">Membrane</location>
        <topology evidence="8">Multi-pass membrane protein</topology>
    </subcellularLocation>
</comment>
<evidence type="ECO:0000313" key="9">
    <source>
        <dbReference type="EMBL" id="OQK18697.1"/>
    </source>
</evidence>
<dbReference type="SUPFAM" id="SSF143865">
    <property type="entry name" value="CorA soluble domain-like"/>
    <property type="match status" value="1"/>
</dbReference>
<evidence type="ECO:0000256" key="6">
    <source>
        <dbReference type="ARBA" id="ARBA00022989"/>
    </source>
</evidence>
<evidence type="ECO:0000313" key="10">
    <source>
        <dbReference type="Proteomes" id="UP000191980"/>
    </source>
</evidence>
<dbReference type="CDD" id="cd12828">
    <property type="entry name" value="TmCorA-like_1"/>
    <property type="match status" value="1"/>
</dbReference>
<dbReference type="PANTHER" id="PTHR46494">
    <property type="entry name" value="CORA FAMILY METAL ION TRANSPORTER (EUROFUNG)"/>
    <property type="match status" value="1"/>
</dbReference>
<keyword evidence="4 8" id="KW-1003">Cell membrane</keyword>
<evidence type="ECO:0000256" key="7">
    <source>
        <dbReference type="ARBA" id="ARBA00023136"/>
    </source>
</evidence>
<dbReference type="InterPro" id="IPR045861">
    <property type="entry name" value="CorA_cytoplasmic_dom"/>
</dbReference>
<name>A0A1V8MAY3_9GAMM</name>
<keyword evidence="5 8" id="KW-0812">Transmembrane</keyword>
<organism evidence="9 10">
    <name type="scientific">Methyloprofundus sedimenti</name>
    <dbReference type="NCBI Taxonomy" id="1420851"/>
    <lineage>
        <taxon>Bacteria</taxon>
        <taxon>Pseudomonadati</taxon>
        <taxon>Pseudomonadota</taxon>
        <taxon>Gammaproteobacteria</taxon>
        <taxon>Methylococcales</taxon>
        <taxon>Methylococcaceae</taxon>
        <taxon>Methyloprofundus</taxon>
    </lineage>
</organism>
<dbReference type="InterPro" id="IPR004488">
    <property type="entry name" value="Mg/Co-transport_prot_CorA"/>
</dbReference>
<protein>
    <recommendedName>
        <fullName evidence="8">Magnesium transport protein CorA</fullName>
    </recommendedName>
</protein>
<dbReference type="InterPro" id="IPR045863">
    <property type="entry name" value="CorA_TM1_TM2"/>
</dbReference>
<keyword evidence="6 8" id="KW-1133">Transmembrane helix</keyword>
<dbReference type="NCBIfam" id="TIGR00383">
    <property type="entry name" value="corA"/>
    <property type="match status" value="1"/>
</dbReference>
<keyword evidence="7 8" id="KW-0472">Membrane</keyword>
<dbReference type="GO" id="GO:0050897">
    <property type="term" value="F:cobalt ion binding"/>
    <property type="evidence" value="ECO:0007669"/>
    <property type="project" value="TreeGrafter"/>
</dbReference>
<dbReference type="SUPFAM" id="SSF144083">
    <property type="entry name" value="Magnesium transport protein CorA, transmembrane region"/>
    <property type="match status" value="1"/>
</dbReference>
<keyword evidence="8" id="KW-0460">Magnesium</keyword>
<evidence type="ECO:0000256" key="2">
    <source>
        <dbReference type="ARBA" id="ARBA00009765"/>
    </source>
</evidence>
<comment type="similarity">
    <text evidence="2 8">Belongs to the CorA metal ion transporter (MIT) (TC 1.A.35) family.</text>
</comment>
<keyword evidence="3 8" id="KW-0813">Transport</keyword>
<feature type="transmembrane region" description="Helical" evidence="8">
    <location>
        <begin position="296"/>
        <end position="315"/>
    </location>
</feature>
<dbReference type="Gene3D" id="1.20.58.340">
    <property type="entry name" value="Magnesium transport protein CorA, transmembrane region"/>
    <property type="match status" value="2"/>
</dbReference>
<comment type="caution">
    <text evidence="9">The sequence shown here is derived from an EMBL/GenBank/DDBJ whole genome shotgun (WGS) entry which is preliminary data.</text>
</comment>
<dbReference type="PANTHER" id="PTHR46494:SF1">
    <property type="entry name" value="CORA FAMILY METAL ION TRANSPORTER (EUROFUNG)"/>
    <property type="match status" value="1"/>
</dbReference>
<evidence type="ECO:0000256" key="5">
    <source>
        <dbReference type="ARBA" id="ARBA00022692"/>
    </source>
</evidence>
<dbReference type="Proteomes" id="UP000191980">
    <property type="component" value="Unassembled WGS sequence"/>
</dbReference>
<dbReference type="Gene3D" id="3.30.460.20">
    <property type="entry name" value="CorA soluble domain-like"/>
    <property type="match status" value="1"/>
</dbReference>
<dbReference type="STRING" id="1420851.AU255_06600"/>
<dbReference type="EMBL" id="LPUF01000001">
    <property type="protein sequence ID" value="OQK18697.1"/>
    <property type="molecule type" value="Genomic_DNA"/>
</dbReference>
<dbReference type="GO" id="GO:0015087">
    <property type="term" value="F:cobalt ion transmembrane transporter activity"/>
    <property type="evidence" value="ECO:0007669"/>
    <property type="project" value="UniProtKB-UniRule"/>
</dbReference>
<dbReference type="GO" id="GO:0000287">
    <property type="term" value="F:magnesium ion binding"/>
    <property type="evidence" value="ECO:0007669"/>
    <property type="project" value="TreeGrafter"/>
</dbReference>
<dbReference type="GO" id="GO:0015095">
    <property type="term" value="F:magnesium ion transmembrane transporter activity"/>
    <property type="evidence" value="ECO:0007669"/>
    <property type="project" value="UniProtKB-UniRule"/>
</dbReference>
<dbReference type="AlphaFoldDB" id="A0A1V8MAY3"/>
<feature type="transmembrane region" description="Helical" evidence="8">
    <location>
        <begin position="327"/>
        <end position="347"/>
    </location>
</feature>
<sequence length="353" mass="40689">MELNSSADKSGLPPGSLVHIGEVHDITSKISIIQYNADTLVQHEDVIFSELSQFKDSDLITWINIDGLSDTRVAESIGHEFNIHPLVLEDILSTQQRPKLEEYEDYLYLVLKGISAESDAGFKLQYDQISVLLLEKYVITFKEKADDAFKSIYHRMENPHGRMRKTGSDYLAYALLDAIVDEYFVVGDSLDEIIEPLEDSLLLNPAEEILLTIQQIRRELISMRRSVSPLRELLSTIQRSDNTLLTVETLRYYADIHDHVLRVTDSLESYRERIAIMQDIYLSSISNKMNETMKVLTIYASIFIPLTFIAGVYGMNFDYMPELKWQWAYPVLWGVFISTGIVQLIYLKKKKWL</sequence>
<evidence type="ECO:0000256" key="3">
    <source>
        <dbReference type="ARBA" id="ARBA00022448"/>
    </source>
</evidence>
<accession>A0A1V8MAY3</accession>
<reference evidence="9 10" key="1">
    <citation type="submission" date="2015-12" db="EMBL/GenBank/DDBJ databases">
        <authorList>
            <person name="Shamseldin A."/>
            <person name="Moawad H."/>
            <person name="Abd El-Rahim W.M."/>
            <person name="Sadowsky M.J."/>
        </authorList>
    </citation>
    <scope>NUCLEOTIDE SEQUENCE [LARGE SCALE GENOMIC DNA]</scope>
    <source>
        <strain evidence="9 10">WF1</strain>
    </source>
</reference>
<dbReference type="GO" id="GO:0005886">
    <property type="term" value="C:plasma membrane"/>
    <property type="evidence" value="ECO:0007669"/>
    <property type="project" value="UniProtKB-SubCell"/>
</dbReference>
<keyword evidence="10" id="KW-1185">Reference proteome</keyword>
<keyword evidence="8" id="KW-0406">Ion transport</keyword>
<evidence type="ECO:0000256" key="1">
    <source>
        <dbReference type="ARBA" id="ARBA00004651"/>
    </source>
</evidence>
<dbReference type="FunFam" id="1.20.58.340:FF:000012">
    <property type="entry name" value="Magnesium transport protein CorA"/>
    <property type="match status" value="1"/>
</dbReference>
<comment type="function">
    <text evidence="8">Mediates influx of magnesium ions.</text>
</comment>